<proteinExistence type="predicted"/>
<dbReference type="EMBL" id="JBIVGG010000013">
    <property type="protein sequence ID" value="MFJ4083032.1"/>
    <property type="molecule type" value="Genomic_DNA"/>
</dbReference>
<dbReference type="InterPro" id="IPR016181">
    <property type="entry name" value="Acyl_CoA_acyltransferase"/>
</dbReference>
<evidence type="ECO:0000313" key="3">
    <source>
        <dbReference type="EMBL" id="MFJ4083032.1"/>
    </source>
</evidence>
<feature type="domain" description="BioF2-like acetyltransferase" evidence="2">
    <location>
        <begin position="165"/>
        <end position="306"/>
    </location>
</feature>
<accession>A0ABW8FLV2</accession>
<protein>
    <submittedName>
        <fullName evidence="3">GNAT family N-acetyltransferase</fullName>
    </submittedName>
</protein>
<evidence type="ECO:0000313" key="4">
    <source>
        <dbReference type="Proteomes" id="UP001617511"/>
    </source>
</evidence>
<dbReference type="RefSeq" id="WP_402074839.1">
    <property type="nucleotide sequence ID" value="NZ_JBIVGG010000013.1"/>
</dbReference>
<evidence type="ECO:0000256" key="1">
    <source>
        <dbReference type="SAM" id="MobiDB-lite"/>
    </source>
</evidence>
<comment type="caution">
    <text evidence="3">The sequence shown here is derived from an EMBL/GenBank/DDBJ whole genome shotgun (WGS) entry which is preliminary data.</text>
</comment>
<evidence type="ECO:0000259" key="2">
    <source>
        <dbReference type="Pfam" id="PF13480"/>
    </source>
</evidence>
<organism evidence="3 4">
    <name type="scientific">Streptomyces iakyrus</name>
    <dbReference type="NCBI Taxonomy" id="68219"/>
    <lineage>
        <taxon>Bacteria</taxon>
        <taxon>Bacillati</taxon>
        <taxon>Actinomycetota</taxon>
        <taxon>Actinomycetes</taxon>
        <taxon>Kitasatosporales</taxon>
        <taxon>Streptomycetaceae</taxon>
        <taxon>Streptomyces</taxon>
    </lineage>
</organism>
<reference evidence="3 4" key="1">
    <citation type="submission" date="2024-10" db="EMBL/GenBank/DDBJ databases">
        <title>The Natural Products Discovery Center: Release of the First 8490 Sequenced Strains for Exploring Actinobacteria Biosynthetic Diversity.</title>
        <authorList>
            <person name="Kalkreuter E."/>
            <person name="Kautsar S.A."/>
            <person name="Yang D."/>
            <person name="Bader C.D."/>
            <person name="Teijaro C.N."/>
            <person name="Fluegel L."/>
            <person name="Davis C.M."/>
            <person name="Simpson J.R."/>
            <person name="Lauterbach L."/>
            <person name="Steele A.D."/>
            <person name="Gui C."/>
            <person name="Meng S."/>
            <person name="Li G."/>
            <person name="Viehrig K."/>
            <person name="Ye F."/>
            <person name="Su P."/>
            <person name="Kiefer A.F."/>
            <person name="Nichols A."/>
            <person name="Cepeda A.J."/>
            <person name="Yan W."/>
            <person name="Fan B."/>
            <person name="Jiang Y."/>
            <person name="Adhikari A."/>
            <person name="Zheng C.-J."/>
            <person name="Schuster L."/>
            <person name="Cowan T.M."/>
            <person name="Smanski M.J."/>
            <person name="Chevrette M.G."/>
            <person name="De Carvalho L.P.S."/>
            <person name="Shen B."/>
        </authorList>
    </citation>
    <scope>NUCLEOTIDE SEQUENCE [LARGE SCALE GENOMIC DNA]</scope>
    <source>
        <strain evidence="3 4">NPDC089932</strain>
    </source>
</reference>
<sequence>MTQEAELPGKRVLVLRPDELGPDDKKMWREIRTESGAPANPFLDPVFTAAVGRVRPAARVAVLQDDGSPVGFFPYEAGLLGRGRAIGLGVSDSQGAVLRPGVRLDARRLLRVCGLASWEFDNLEAGQEAFAPHAVEELASPVVDIGDGFEAYERRLRAQSPGFLRQTLAKERKLARQVGEVRFVYDAGDPGALRALMEWKSAQYRRTGRRDRFAQEWITRLVGLLGRSEDPECRGVLSVLYAADQPVAAHFGLRSRTVLSWWFPAYDRAYAKYSPGLVLQLRMLEAAAADGVETLDLGSGPARYKESLKTRDLRVYEGAVVRAVPGGAVHWLGREPARAARRFVRNRPGLAAAAARTLEEVGRLRGAETGAPGSGEPGAVCGPVSPWRSSCARRPR</sequence>
<dbReference type="SUPFAM" id="SSF55729">
    <property type="entry name" value="Acyl-CoA N-acyltransferases (Nat)"/>
    <property type="match status" value="1"/>
</dbReference>
<dbReference type="Gene3D" id="3.40.630.30">
    <property type="match status" value="1"/>
</dbReference>
<name>A0ABW8FLV2_9ACTN</name>
<dbReference type="Proteomes" id="UP001617511">
    <property type="component" value="Unassembled WGS sequence"/>
</dbReference>
<dbReference type="Pfam" id="PF13480">
    <property type="entry name" value="Acetyltransf_6"/>
    <property type="match status" value="1"/>
</dbReference>
<dbReference type="InterPro" id="IPR038740">
    <property type="entry name" value="BioF2-like_GNAT_dom"/>
</dbReference>
<feature type="region of interest" description="Disordered" evidence="1">
    <location>
        <begin position="366"/>
        <end position="396"/>
    </location>
</feature>
<gene>
    <name evidence="3" type="ORF">ACIP2Z_29245</name>
</gene>
<keyword evidence="4" id="KW-1185">Reference proteome</keyword>